<proteinExistence type="predicted"/>
<dbReference type="Proteomes" id="UP000028999">
    <property type="component" value="Unassembled WGS sequence"/>
</dbReference>
<dbReference type="GO" id="GO:0050660">
    <property type="term" value="F:flavin adenine dinucleotide binding"/>
    <property type="evidence" value="ECO:0007669"/>
    <property type="project" value="InterPro"/>
</dbReference>
<dbReference type="PaxDb" id="3708-A0A078IL31"/>
<reference evidence="7 8" key="1">
    <citation type="journal article" date="2014" name="Science">
        <title>Plant genetics. Early allopolyploid evolution in the post-Neolithic Brassica napus oilseed genome.</title>
        <authorList>
            <person name="Chalhoub B."/>
            <person name="Denoeud F."/>
            <person name="Liu S."/>
            <person name="Parkin I.A."/>
            <person name="Tang H."/>
            <person name="Wang X."/>
            <person name="Chiquet J."/>
            <person name="Belcram H."/>
            <person name="Tong C."/>
            <person name="Samans B."/>
            <person name="Correa M."/>
            <person name="Da Silva C."/>
            <person name="Just J."/>
            <person name="Falentin C."/>
            <person name="Koh C.S."/>
            <person name="Le Clainche I."/>
            <person name="Bernard M."/>
            <person name="Bento P."/>
            <person name="Noel B."/>
            <person name="Labadie K."/>
            <person name="Alberti A."/>
            <person name="Charles M."/>
            <person name="Arnaud D."/>
            <person name="Guo H."/>
            <person name="Daviaud C."/>
            <person name="Alamery S."/>
            <person name="Jabbari K."/>
            <person name="Zhao M."/>
            <person name="Edger P.P."/>
            <person name="Chelaifa H."/>
            <person name="Tack D."/>
            <person name="Lassalle G."/>
            <person name="Mestiri I."/>
            <person name="Schnel N."/>
            <person name="Le Paslier M.C."/>
            <person name="Fan G."/>
            <person name="Renault V."/>
            <person name="Bayer P.E."/>
            <person name="Golicz A.A."/>
            <person name="Manoli S."/>
            <person name="Lee T.H."/>
            <person name="Thi V.H."/>
            <person name="Chalabi S."/>
            <person name="Hu Q."/>
            <person name="Fan C."/>
            <person name="Tollenaere R."/>
            <person name="Lu Y."/>
            <person name="Battail C."/>
            <person name="Shen J."/>
            <person name="Sidebottom C.H."/>
            <person name="Wang X."/>
            <person name="Canaguier A."/>
            <person name="Chauveau A."/>
            <person name="Berard A."/>
            <person name="Deniot G."/>
            <person name="Guan M."/>
            <person name="Liu Z."/>
            <person name="Sun F."/>
            <person name="Lim Y.P."/>
            <person name="Lyons E."/>
            <person name="Town C.D."/>
            <person name="Bancroft I."/>
            <person name="Wang X."/>
            <person name="Meng J."/>
            <person name="Ma J."/>
            <person name="Pires J.C."/>
            <person name="King G.J."/>
            <person name="Brunel D."/>
            <person name="Delourme R."/>
            <person name="Renard M."/>
            <person name="Aury J.M."/>
            <person name="Adams K.L."/>
            <person name="Batley J."/>
            <person name="Snowdon R.J."/>
            <person name="Tost J."/>
            <person name="Edwards D."/>
            <person name="Zhou Y."/>
            <person name="Hua W."/>
            <person name="Sharpe A.G."/>
            <person name="Paterson A.H."/>
            <person name="Guan C."/>
            <person name="Wincker P."/>
        </authorList>
    </citation>
    <scope>NUCLEOTIDE SEQUENCE [LARGE SCALE GENOMIC DNA]</scope>
    <source>
        <strain evidence="8">cv. Darmor-bzh</strain>
    </source>
</reference>
<dbReference type="EMBL" id="LK032934">
    <property type="protein sequence ID" value="CDY50726.1"/>
    <property type="molecule type" value="Genomic_DNA"/>
</dbReference>
<dbReference type="InterPro" id="IPR012951">
    <property type="entry name" value="BBE"/>
</dbReference>
<dbReference type="PANTHER" id="PTHR32448">
    <property type="entry name" value="OS08G0158400 PROTEIN"/>
    <property type="match status" value="1"/>
</dbReference>
<keyword evidence="1" id="KW-0285">Flavoprotein</keyword>
<evidence type="ECO:0000259" key="6">
    <source>
        <dbReference type="Pfam" id="PF08031"/>
    </source>
</evidence>
<dbReference type="STRING" id="3708.A0A078IL31"/>
<keyword evidence="3" id="KW-0560">Oxidoreductase</keyword>
<keyword evidence="8" id="KW-1185">Reference proteome</keyword>
<keyword evidence="2" id="KW-0274">FAD</keyword>
<feature type="domain" description="Berberine/berberine-like" evidence="6">
    <location>
        <begin position="179"/>
        <end position="209"/>
    </location>
</feature>
<feature type="transmembrane region" description="Helical" evidence="5">
    <location>
        <begin position="327"/>
        <end position="351"/>
    </location>
</feature>
<dbReference type="InterPro" id="IPR016169">
    <property type="entry name" value="FAD-bd_PCMH_sub2"/>
</dbReference>
<dbReference type="Gene3D" id="3.40.462.20">
    <property type="match status" value="2"/>
</dbReference>
<protein>
    <submittedName>
        <fullName evidence="7">BnaA05g35530D protein</fullName>
    </submittedName>
</protein>
<evidence type="ECO:0000256" key="4">
    <source>
        <dbReference type="SAM" id="MobiDB-lite"/>
    </source>
</evidence>
<evidence type="ECO:0000313" key="7">
    <source>
        <dbReference type="EMBL" id="CDY50726.1"/>
    </source>
</evidence>
<gene>
    <name evidence="7" type="primary">BnaA05g35530D</name>
    <name evidence="7" type="ORF">GSBRNA2T00097320001</name>
</gene>
<keyword evidence="5" id="KW-0812">Transmembrane</keyword>
<feature type="compositionally biased region" description="Basic residues" evidence="4">
    <location>
        <begin position="255"/>
        <end position="271"/>
    </location>
</feature>
<feature type="region of interest" description="Disordered" evidence="4">
    <location>
        <begin position="216"/>
        <end position="271"/>
    </location>
</feature>
<sequence length="360" mass="40810">MSLHVNNTAHVLLVLAYKIKLVEVPETVFRVTRTLEQNATEVVHRWQHVAPELPEEIFIRTTMEVVNGTVSSQKTVRATFLALFLGDASTLLSILNRRLPELSLITFLNRFQESIWRKMIELETPAAIAFNPYGGMMAKISPTATPFPYRAGNLCKIQYVTDWGEDRLTKLTRNYVEGKRYGEKYFAGNFERLVEIKTRVDSGNFFRNEIVTSRARPKRKLKETASEALPEQNPAAASASSRRRSISGEASRPRSPSRRNRVPSRRNRVPSRRLLDSISRSDCSPNLDPDLLLQKAKVGPRGSGSRCPYGASVFSSLSFMTPFFQPFLLKFLFDISVLLSLVLCKTIRVLIRVFERKGLG</sequence>
<name>A0A078IL31_BRANA</name>
<keyword evidence="5" id="KW-1133">Transmembrane helix</keyword>
<evidence type="ECO:0000256" key="3">
    <source>
        <dbReference type="ARBA" id="ARBA00023002"/>
    </source>
</evidence>
<dbReference type="GO" id="GO:0016491">
    <property type="term" value="F:oxidoreductase activity"/>
    <property type="evidence" value="ECO:0007669"/>
    <property type="project" value="UniProtKB-KW"/>
</dbReference>
<evidence type="ECO:0000256" key="2">
    <source>
        <dbReference type="ARBA" id="ARBA00022827"/>
    </source>
</evidence>
<evidence type="ECO:0000256" key="1">
    <source>
        <dbReference type="ARBA" id="ARBA00022630"/>
    </source>
</evidence>
<organism evidence="7 8">
    <name type="scientific">Brassica napus</name>
    <name type="common">Rape</name>
    <dbReference type="NCBI Taxonomy" id="3708"/>
    <lineage>
        <taxon>Eukaryota</taxon>
        <taxon>Viridiplantae</taxon>
        <taxon>Streptophyta</taxon>
        <taxon>Embryophyta</taxon>
        <taxon>Tracheophyta</taxon>
        <taxon>Spermatophyta</taxon>
        <taxon>Magnoliopsida</taxon>
        <taxon>eudicotyledons</taxon>
        <taxon>Gunneridae</taxon>
        <taxon>Pentapetalae</taxon>
        <taxon>rosids</taxon>
        <taxon>malvids</taxon>
        <taxon>Brassicales</taxon>
        <taxon>Brassicaceae</taxon>
        <taxon>Brassiceae</taxon>
        <taxon>Brassica</taxon>
    </lineage>
</organism>
<evidence type="ECO:0000256" key="5">
    <source>
        <dbReference type="SAM" id="Phobius"/>
    </source>
</evidence>
<keyword evidence="5" id="KW-0472">Membrane</keyword>
<dbReference type="Pfam" id="PF08031">
    <property type="entry name" value="BBE"/>
    <property type="match status" value="1"/>
</dbReference>
<evidence type="ECO:0000313" key="8">
    <source>
        <dbReference type="Proteomes" id="UP000028999"/>
    </source>
</evidence>
<dbReference type="Gramene" id="CDY50726">
    <property type="protein sequence ID" value="CDY50726"/>
    <property type="gene ID" value="GSBRNA2T00097320001"/>
</dbReference>
<dbReference type="Gene3D" id="3.30.465.10">
    <property type="match status" value="1"/>
</dbReference>
<accession>A0A078IL31</accession>
<dbReference type="AlphaFoldDB" id="A0A078IL31"/>